<dbReference type="InterPro" id="IPR021796">
    <property type="entry name" value="Tll0287-like_dom"/>
</dbReference>
<keyword evidence="1 4" id="KW-0349">Heme</keyword>
<keyword evidence="7" id="KW-1185">Reference proteome</keyword>
<dbReference type="InterPro" id="IPR036909">
    <property type="entry name" value="Cyt_c-like_dom_sf"/>
</dbReference>
<proteinExistence type="predicted"/>
<sequence length="336" mass="37898">MKKILLIIPLIFLASCKNSGETEKSISQVAIEKPAFTQQEALRGKELLEAKCYVCHGPDASENARIAPPMVAIKARYLMDNPNKEEFANAIWKFVEKPSLEKGKMKGALKRFGVMPYQPYKEEEIRLLSDYIYEFKIEEPDCFKEHWEKGHGGKGDYQQQGKVFHNGAEPAEKSIKQLGLEMAQSTQKVLGKNLMGSMQKEGPVAALKFCNERAYPLTDSMATVHGAKIKRVSEKARNPLNKANSQEMEQIAYFKEKIGAKEDYEPIVIENGDKTQFYYPIVTNDMCLKCHGKPGEDIATEVVSILRERYPSDAATGYSTNEVRGIWSIVLENTNN</sequence>
<dbReference type="PROSITE" id="PS51007">
    <property type="entry name" value="CYTC"/>
    <property type="match status" value="1"/>
</dbReference>
<dbReference type="GO" id="GO:0009055">
    <property type="term" value="F:electron transfer activity"/>
    <property type="evidence" value="ECO:0007669"/>
    <property type="project" value="InterPro"/>
</dbReference>
<dbReference type="InterPro" id="IPR009056">
    <property type="entry name" value="Cyt_c-like_dom"/>
</dbReference>
<keyword evidence="3 4" id="KW-0408">Iron</keyword>
<reference evidence="7" key="1">
    <citation type="submission" date="2018-08" db="EMBL/GenBank/DDBJ databases">
        <authorList>
            <person name="Khan S.A."/>
            <person name="J S.E."/>
        </authorList>
    </citation>
    <scope>NUCLEOTIDE SEQUENCE [LARGE SCALE GENOMIC DNA]</scope>
    <source>
        <strain evidence="7">PoM-212</strain>
    </source>
</reference>
<evidence type="ECO:0000256" key="2">
    <source>
        <dbReference type="ARBA" id="ARBA00022723"/>
    </source>
</evidence>
<dbReference type="Pfam" id="PF11845">
    <property type="entry name" value="Tll0287-like"/>
    <property type="match status" value="1"/>
</dbReference>
<evidence type="ECO:0000313" key="7">
    <source>
        <dbReference type="Proteomes" id="UP000286990"/>
    </source>
</evidence>
<name>A0A3R8RL52_9FLAO</name>
<dbReference type="Gene3D" id="1.10.760.10">
    <property type="entry name" value="Cytochrome c-like domain"/>
    <property type="match status" value="1"/>
</dbReference>
<dbReference type="OrthoDB" id="1494333at2"/>
<organism evidence="6 7">
    <name type="scientific">Maribacter algicola</name>
    <dbReference type="NCBI Taxonomy" id="2498892"/>
    <lineage>
        <taxon>Bacteria</taxon>
        <taxon>Pseudomonadati</taxon>
        <taxon>Bacteroidota</taxon>
        <taxon>Flavobacteriia</taxon>
        <taxon>Flavobacteriales</taxon>
        <taxon>Flavobacteriaceae</taxon>
        <taxon>Maribacter</taxon>
    </lineage>
</organism>
<dbReference type="Proteomes" id="UP000286990">
    <property type="component" value="Unassembled WGS sequence"/>
</dbReference>
<dbReference type="GO" id="GO:0020037">
    <property type="term" value="F:heme binding"/>
    <property type="evidence" value="ECO:0007669"/>
    <property type="project" value="InterPro"/>
</dbReference>
<dbReference type="PROSITE" id="PS51257">
    <property type="entry name" value="PROKAR_LIPOPROTEIN"/>
    <property type="match status" value="1"/>
</dbReference>
<dbReference type="Pfam" id="PF00034">
    <property type="entry name" value="Cytochrom_C"/>
    <property type="match status" value="1"/>
</dbReference>
<dbReference type="EMBL" id="QUSX01000002">
    <property type="protein sequence ID" value="RRQ48062.1"/>
    <property type="molecule type" value="Genomic_DNA"/>
</dbReference>
<evidence type="ECO:0000259" key="5">
    <source>
        <dbReference type="PROSITE" id="PS51007"/>
    </source>
</evidence>
<feature type="domain" description="Cytochrome c" evidence="5">
    <location>
        <begin position="39"/>
        <end position="136"/>
    </location>
</feature>
<evidence type="ECO:0000313" key="6">
    <source>
        <dbReference type="EMBL" id="RRQ48062.1"/>
    </source>
</evidence>
<comment type="caution">
    <text evidence="6">The sequence shown here is derived from an EMBL/GenBank/DDBJ whole genome shotgun (WGS) entry which is preliminary data.</text>
</comment>
<evidence type="ECO:0000256" key="3">
    <source>
        <dbReference type="ARBA" id="ARBA00023004"/>
    </source>
</evidence>
<evidence type="ECO:0000256" key="4">
    <source>
        <dbReference type="PROSITE-ProRule" id="PRU00433"/>
    </source>
</evidence>
<keyword evidence="2 4" id="KW-0479">Metal-binding</keyword>
<accession>A0A3R8RL52</accession>
<dbReference type="RefSeq" id="WP_125222784.1">
    <property type="nucleotide sequence ID" value="NZ_QUSX01000002.1"/>
</dbReference>
<dbReference type="AlphaFoldDB" id="A0A3R8RL52"/>
<gene>
    <name evidence="6" type="ORF">DZC72_10035</name>
</gene>
<evidence type="ECO:0000256" key="1">
    <source>
        <dbReference type="ARBA" id="ARBA00022617"/>
    </source>
</evidence>
<dbReference type="SUPFAM" id="SSF46626">
    <property type="entry name" value="Cytochrome c"/>
    <property type="match status" value="1"/>
</dbReference>
<reference evidence="7" key="2">
    <citation type="submission" date="2018-12" db="EMBL/GenBank/DDBJ databases">
        <title>Maribacter lutimaris sp. nov., isolated from marine sediment.</title>
        <authorList>
            <person name="Kim K.K."/>
        </authorList>
    </citation>
    <scope>NUCLEOTIDE SEQUENCE [LARGE SCALE GENOMIC DNA]</scope>
    <source>
        <strain evidence="7">PoM-212</strain>
    </source>
</reference>
<protein>
    <submittedName>
        <fullName evidence="6">DUF3365 domain-containing protein</fullName>
    </submittedName>
</protein>
<dbReference type="GO" id="GO:0046872">
    <property type="term" value="F:metal ion binding"/>
    <property type="evidence" value="ECO:0007669"/>
    <property type="project" value="UniProtKB-KW"/>
</dbReference>